<accession>A0A0C3DM74</accession>
<reference evidence="1 2" key="1">
    <citation type="submission" date="2014-04" db="EMBL/GenBank/DDBJ databases">
        <authorList>
            <consortium name="DOE Joint Genome Institute"/>
            <person name="Kuo A."/>
            <person name="Kohler A."/>
            <person name="Nagy L.G."/>
            <person name="Floudas D."/>
            <person name="Copeland A."/>
            <person name="Barry K.W."/>
            <person name="Cichocki N."/>
            <person name="Veneault-Fourrey C."/>
            <person name="LaButti K."/>
            <person name="Lindquist E.A."/>
            <person name="Lipzen A."/>
            <person name="Lundell T."/>
            <person name="Morin E."/>
            <person name="Murat C."/>
            <person name="Sun H."/>
            <person name="Tunlid A."/>
            <person name="Henrissat B."/>
            <person name="Grigoriev I.V."/>
            <person name="Hibbett D.S."/>
            <person name="Martin F."/>
            <person name="Nordberg H.P."/>
            <person name="Cantor M.N."/>
            <person name="Hua S.X."/>
        </authorList>
    </citation>
    <scope>NUCLEOTIDE SEQUENCE [LARGE SCALE GENOMIC DNA]</scope>
    <source>
        <strain evidence="1 2">Foug A</strain>
    </source>
</reference>
<name>A0A0C3DM74_9AGAM</name>
<reference evidence="2" key="2">
    <citation type="submission" date="2015-01" db="EMBL/GenBank/DDBJ databases">
        <title>Evolutionary Origins and Diversification of the Mycorrhizal Mutualists.</title>
        <authorList>
            <consortium name="DOE Joint Genome Institute"/>
            <consortium name="Mycorrhizal Genomics Consortium"/>
            <person name="Kohler A."/>
            <person name="Kuo A."/>
            <person name="Nagy L.G."/>
            <person name="Floudas D."/>
            <person name="Copeland A."/>
            <person name="Barry K.W."/>
            <person name="Cichocki N."/>
            <person name="Veneault-Fourrey C."/>
            <person name="LaButti K."/>
            <person name="Lindquist E.A."/>
            <person name="Lipzen A."/>
            <person name="Lundell T."/>
            <person name="Morin E."/>
            <person name="Murat C."/>
            <person name="Riley R."/>
            <person name="Ohm R."/>
            <person name="Sun H."/>
            <person name="Tunlid A."/>
            <person name="Henrissat B."/>
            <person name="Grigoriev I.V."/>
            <person name="Hibbett D.S."/>
            <person name="Martin F."/>
        </authorList>
    </citation>
    <scope>NUCLEOTIDE SEQUENCE [LARGE SCALE GENOMIC DNA]</scope>
    <source>
        <strain evidence="2">Foug A</strain>
    </source>
</reference>
<protein>
    <submittedName>
        <fullName evidence="1">Uncharacterized protein</fullName>
    </submittedName>
</protein>
<feature type="non-terminal residue" evidence="1">
    <location>
        <position position="1"/>
    </location>
</feature>
<proteinExistence type="predicted"/>
<dbReference type="Proteomes" id="UP000053989">
    <property type="component" value="Unassembled WGS sequence"/>
</dbReference>
<organism evidence="1 2">
    <name type="scientific">Scleroderma citrinum Foug A</name>
    <dbReference type="NCBI Taxonomy" id="1036808"/>
    <lineage>
        <taxon>Eukaryota</taxon>
        <taxon>Fungi</taxon>
        <taxon>Dikarya</taxon>
        <taxon>Basidiomycota</taxon>
        <taxon>Agaricomycotina</taxon>
        <taxon>Agaricomycetes</taxon>
        <taxon>Agaricomycetidae</taxon>
        <taxon>Boletales</taxon>
        <taxon>Sclerodermatineae</taxon>
        <taxon>Sclerodermataceae</taxon>
        <taxon>Scleroderma</taxon>
    </lineage>
</organism>
<evidence type="ECO:0000313" key="1">
    <source>
        <dbReference type="EMBL" id="KIM57131.1"/>
    </source>
</evidence>
<dbReference type="InterPro" id="IPR041078">
    <property type="entry name" value="Plavaka"/>
</dbReference>
<evidence type="ECO:0000313" key="2">
    <source>
        <dbReference type="Proteomes" id="UP000053989"/>
    </source>
</evidence>
<dbReference type="HOGENOM" id="CLU_006344_5_3_1"/>
<dbReference type="OrthoDB" id="2688393at2759"/>
<gene>
    <name evidence="1" type="ORF">SCLCIDRAFT_131146</name>
</gene>
<dbReference type="EMBL" id="KN822105">
    <property type="protein sequence ID" value="KIM57131.1"/>
    <property type="molecule type" value="Genomic_DNA"/>
</dbReference>
<dbReference type="Pfam" id="PF18759">
    <property type="entry name" value="Plavaka"/>
    <property type="match status" value="1"/>
</dbReference>
<keyword evidence="2" id="KW-1185">Reference proteome</keyword>
<dbReference type="InParanoid" id="A0A0C3DM74"/>
<dbReference type="AlphaFoldDB" id="A0A0C3DM74"/>
<sequence length="153" mass="17807">GQNIYFPWASRQEWAFASWLLRSHLSMATIDSLLSLEIIKNVPLSFCSAKELRTHAETLPSGPRWLCEMVLTEYPTKQPARVFYRNPIDCLQSLLSHPLFKSHILFVPRWVWTCAAKICCIYDEWLSGDHTWSMQVCTLILIRFILNDDMANT</sequence>